<dbReference type="EMBL" id="LSSM01001241">
    <property type="protein sequence ID" value="OMJ26989.1"/>
    <property type="molecule type" value="Genomic_DNA"/>
</dbReference>
<protein>
    <submittedName>
        <fullName evidence="1">Uncharacterized protein</fullName>
    </submittedName>
</protein>
<keyword evidence="2" id="KW-1185">Reference proteome</keyword>
<comment type="caution">
    <text evidence="1">The sequence shown here is derived from an EMBL/GenBank/DDBJ whole genome shotgun (WGS) entry which is preliminary data.</text>
</comment>
<organism evidence="1 2">
    <name type="scientific">Smittium culicis</name>
    <dbReference type="NCBI Taxonomy" id="133412"/>
    <lineage>
        <taxon>Eukaryota</taxon>
        <taxon>Fungi</taxon>
        <taxon>Fungi incertae sedis</taxon>
        <taxon>Zoopagomycota</taxon>
        <taxon>Kickxellomycotina</taxon>
        <taxon>Harpellomycetes</taxon>
        <taxon>Harpellales</taxon>
        <taxon>Legeriomycetaceae</taxon>
        <taxon>Smittium</taxon>
    </lineage>
</organism>
<reference evidence="2" key="1">
    <citation type="submission" date="2017-01" db="EMBL/GenBank/DDBJ databases">
        <authorList>
            <person name="Wang Y."/>
            <person name="White M."/>
            <person name="Kvist S."/>
            <person name="Moncalvo J.-M."/>
        </authorList>
    </citation>
    <scope>NUCLEOTIDE SEQUENCE [LARGE SCALE GENOMIC DNA]</scope>
    <source>
        <strain evidence="2">ID-206-W2</strain>
    </source>
</reference>
<sequence>MKSIQDSGKFLTDSVISLLAMRATNEIQPWDPGFYNHIFTVLEKAGELRPVLDLRKLKLRVDDQNFKMVTMTPFSERSARRTIPYPLIFKIN</sequence>
<evidence type="ECO:0000313" key="2">
    <source>
        <dbReference type="Proteomes" id="UP000187429"/>
    </source>
</evidence>
<dbReference type="Proteomes" id="UP000187429">
    <property type="component" value="Unassembled WGS sequence"/>
</dbReference>
<name>A0A1R1YJ95_9FUNG</name>
<gene>
    <name evidence="1" type="ORF">AYI69_g3593</name>
</gene>
<proteinExistence type="predicted"/>
<dbReference type="AlphaFoldDB" id="A0A1R1YJ95"/>
<accession>A0A1R1YJ95</accession>
<evidence type="ECO:0000313" key="1">
    <source>
        <dbReference type="EMBL" id="OMJ26989.1"/>
    </source>
</evidence>